<name>A0A4C1XY81_EUMVA</name>
<keyword evidence="2" id="KW-1185">Reference proteome</keyword>
<organism evidence="1 2">
    <name type="scientific">Eumeta variegata</name>
    <name type="common">Bagworm moth</name>
    <name type="synonym">Eumeta japonica</name>
    <dbReference type="NCBI Taxonomy" id="151549"/>
    <lineage>
        <taxon>Eukaryota</taxon>
        <taxon>Metazoa</taxon>
        <taxon>Ecdysozoa</taxon>
        <taxon>Arthropoda</taxon>
        <taxon>Hexapoda</taxon>
        <taxon>Insecta</taxon>
        <taxon>Pterygota</taxon>
        <taxon>Neoptera</taxon>
        <taxon>Endopterygota</taxon>
        <taxon>Lepidoptera</taxon>
        <taxon>Glossata</taxon>
        <taxon>Ditrysia</taxon>
        <taxon>Tineoidea</taxon>
        <taxon>Psychidae</taxon>
        <taxon>Oiketicinae</taxon>
        <taxon>Eumeta</taxon>
    </lineage>
</organism>
<accession>A0A4C1XY81</accession>
<protein>
    <submittedName>
        <fullName evidence="1">Uncharacterized protein</fullName>
    </submittedName>
</protein>
<evidence type="ECO:0000313" key="2">
    <source>
        <dbReference type="Proteomes" id="UP000299102"/>
    </source>
</evidence>
<dbReference type="AlphaFoldDB" id="A0A4C1XY81"/>
<comment type="caution">
    <text evidence="1">The sequence shown here is derived from an EMBL/GenBank/DDBJ whole genome shotgun (WGS) entry which is preliminary data.</text>
</comment>
<dbReference type="EMBL" id="BGZK01000979">
    <property type="protein sequence ID" value="GBP67279.1"/>
    <property type="molecule type" value="Genomic_DNA"/>
</dbReference>
<evidence type="ECO:0000313" key="1">
    <source>
        <dbReference type="EMBL" id="GBP67279.1"/>
    </source>
</evidence>
<sequence>MTEEVVSWPRGRAACLSCHERFRSAGERPSARADLFATRLANGMCCSGGRIPRRINDKNSYLMHDNI</sequence>
<reference evidence="1 2" key="1">
    <citation type="journal article" date="2019" name="Commun. Biol.">
        <title>The bagworm genome reveals a unique fibroin gene that provides high tensile strength.</title>
        <authorList>
            <person name="Kono N."/>
            <person name="Nakamura H."/>
            <person name="Ohtoshi R."/>
            <person name="Tomita M."/>
            <person name="Numata K."/>
            <person name="Arakawa K."/>
        </authorList>
    </citation>
    <scope>NUCLEOTIDE SEQUENCE [LARGE SCALE GENOMIC DNA]</scope>
</reference>
<gene>
    <name evidence="1" type="ORF">EVAR_43790_1</name>
</gene>
<dbReference type="Proteomes" id="UP000299102">
    <property type="component" value="Unassembled WGS sequence"/>
</dbReference>
<proteinExistence type="predicted"/>